<dbReference type="RefSeq" id="WP_409552930.1">
    <property type="nucleotide sequence ID" value="NZ_JBKBDE010000015.1"/>
</dbReference>
<sequence>MRESARQRRIGQACAAAAAAVLLATCGSEGDNRQATAAAAQRVTEAPTGTSGAAEQNCAQVEVNRWIDVPTVAGEPAMRLPQPPNWESESEFIKPPMKLVLRNNTLADGQGVPAITVATGEVIGPDKSASDALDDSIEGFENVGAQNITQRAIAVCGYSARRVTYTAESVSASVVAVAVPVKGTTSVVIVAAQSVTPLNPIFRADSELILSGMQIAS</sequence>
<evidence type="ECO:0000313" key="2">
    <source>
        <dbReference type="Proteomes" id="UP001635817"/>
    </source>
</evidence>
<accession>A0ABW9M6C1</accession>
<comment type="caution">
    <text evidence="1">The sequence shown here is derived from an EMBL/GenBank/DDBJ whole genome shotgun (WGS) entry which is preliminary data.</text>
</comment>
<evidence type="ECO:0000313" key="1">
    <source>
        <dbReference type="EMBL" id="MFN6554922.1"/>
    </source>
</evidence>
<dbReference type="EMBL" id="JBKBDE010000015">
    <property type="protein sequence ID" value="MFN6554922.1"/>
    <property type="molecule type" value="Genomic_DNA"/>
</dbReference>
<protein>
    <recommendedName>
        <fullName evidence="3">Lipoprotein LpqN</fullName>
    </recommendedName>
</protein>
<name>A0ABW9M6C1_9MYCO</name>
<keyword evidence="2" id="KW-1185">Reference proteome</keyword>
<evidence type="ECO:0008006" key="3">
    <source>
        <dbReference type="Google" id="ProtNLM"/>
    </source>
</evidence>
<proteinExistence type="predicted"/>
<dbReference type="Proteomes" id="UP001635817">
    <property type="component" value="Unassembled WGS sequence"/>
</dbReference>
<reference evidence="1 2" key="1">
    <citation type="submission" date="2024-12" db="EMBL/GenBank/DDBJ databases">
        <title>The coexistence of Mycolicibacterium septicum and Mycolicibacterium nivoides in clinical samples.</title>
        <authorList>
            <person name="Wang C."/>
            <person name="Feng Y."/>
            <person name="Zong Z."/>
        </authorList>
    </citation>
    <scope>NUCLEOTIDE SEQUENCE [LARGE SCALE GENOMIC DNA]</scope>
    <source>
        <strain evidence="1 2">120310</strain>
    </source>
</reference>
<gene>
    <name evidence="1" type="ORF">ACK4CP_31335</name>
</gene>
<organism evidence="1 2">
    <name type="scientific">Mycolicibacterium septicum</name>
    <dbReference type="NCBI Taxonomy" id="98668"/>
    <lineage>
        <taxon>Bacteria</taxon>
        <taxon>Bacillati</taxon>
        <taxon>Actinomycetota</taxon>
        <taxon>Actinomycetes</taxon>
        <taxon>Mycobacteriales</taxon>
        <taxon>Mycobacteriaceae</taxon>
        <taxon>Mycolicibacterium</taxon>
    </lineage>
</organism>